<evidence type="ECO:0000313" key="2">
    <source>
        <dbReference type="EMBL" id="KAF5734199.1"/>
    </source>
</evidence>
<keyword evidence="3" id="KW-1185">Reference proteome</keyword>
<proteinExistence type="inferred from homology"/>
<dbReference type="GO" id="GO:0003899">
    <property type="term" value="F:DNA-directed RNA polymerase activity"/>
    <property type="evidence" value="ECO:0007669"/>
    <property type="project" value="InterPro"/>
</dbReference>
<dbReference type="InParanoid" id="A0A7J7CJH6"/>
<dbReference type="InterPro" id="IPR002755">
    <property type="entry name" value="DNA_primase_S"/>
</dbReference>
<reference evidence="2 3" key="1">
    <citation type="journal article" date="2020" name="Nat. Commun.">
        <title>Genome of Tripterygium wilfordii and identification of cytochrome P450 involved in triptolide biosynthesis.</title>
        <authorList>
            <person name="Tu L."/>
            <person name="Su P."/>
            <person name="Zhang Z."/>
            <person name="Gao L."/>
            <person name="Wang J."/>
            <person name="Hu T."/>
            <person name="Zhou J."/>
            <person name="Zhang Y."/>
            <person name="Zhao Y."/>
            <person name="Liu Y."/>
            <person name="Song Y."/>
            <person name="Tong Y."/>
            <person name="Lu Y."/>
            <person name="Yang J."/>
            <person name="Xu C."/>
            <person name="Jia M."/>
            <person name="Peters R.J."/>
            <person name="Huang L."/>
            <person name="Gao W."/>
        </authorList>
    </citation>
    <scope>NUCLEOTIDE SEQUENCE [LARGE SCALE GENOMIC DNA]</scope>
    <source>
        <strain evidence="3">cv. XIE 37</strain>
        <tissue evidence="2">Leaf</tissue>
    </source>
</reference>
<dbReference type="AlphaFoldDB" id="A0A7J7CJH6"/>
<name>A0A7J7CJH6_TRIWF</name>
<dbReference type="PANTHER" id="PTHR10536">
    <property type="entry name" value="DNA PRIMASE SMALL SUBUNIT"/>
    <property type="match status" value="1"/>
</dbReference>
<dbReference type="GO" id="GO:0006269">
    <property type="term" value="P:DNA replication, synthesis of primer"/>
    <property type="evidence" value="ECO:0007669"/>
    <property type="project" value="InterPro"/>
</dbReference>
<evidence type="ECO:0000313" key="3">
    <source>
        <dbReference type="Proteomes" id="UP000593562"/>
    </source>
</evidence>
<organism evidence="2 3">
    <name type="scientific">Tripterygium wilfordii</name>
    <name type="common">Thunder God vine</name>
    <dbReference type="NCBI Taxonomy" id="458696"/>
    <lineage>
        <taxon>Eukaryota</taxon>
        <taxon>Viridiplantae</taxon>
        <taxon>Streptophyta</taxon>
        <taxon>Embryophyta</taxon>
        <taxon>Tracheophyta</taxon>
        <taxon>Spermatophyta</taxon>
        <taxon>Magnoliopsida</taxon>
        <taxon>eudicotyledons</taxon>
        <taxon>Gunneridae</taxon>
        <taxon>Pentapetalae</taxon>
        <taxon>rosids</taxon>
        <taxon>fabids</taxon>
        <taxon>Celastrales</taxon>
        <taxon>Celastraceae</taxon>
        <taxon>Tripterygium</taxon>
    </lineage>
</organism>
<dbReference type="EMBL" id="JAAARO010000016">
    <property type="protein sequence ID" value="KAF5734199.1"/>
    <property type="molecule type" value="Genomic_DNA"/>
</dbReference>
<protein>
    <submittedName>
        <fullName evidence="2">DNA primase isoform 3</fullName>
    </submittedName>
</protein>
<dbReference type="SUPFAM" id="SSF56747">
    <property type="entry name" value="Prim-pol domain"/>
    <property type="match status" value="1"/>
</dbReference>
<comment type="caution">
    <text evidence="2">The sequence shown here is derived from an EMBL/GenBank/DDBJ whole genome shotgun (WGS) entry which is preliminary data.</text>
</comment>
<dbReference type="Pfam" id="PF01896">
    <property type="entry name" value="DNA_primase_S"/>
    <property type="match status" value="1"/>
</dbReference>
<sequence length="234" mass="26773">MGKEEVGNGRYDMLIDGCQPESFNNAFELENARREKCPFKIDIGPVYSVDEPSFLKFYQKCSMLQPVKRHAYAQSGDNVFTPVERELVFDVDITDYDDVRYCCSGADVYTKCWPLMTVAIKVINTSLRENGRRVGDPPVQKKTLMSFDGSKLSKCCNQEDKLLEELNKAGTRGDPDNELDGTSHGKSIRFFRSSFLQPLLRSCKEELENSYNLKMQHSKKFTELVMLYFLFCGA</sequence>
<dbReference type="Gene3D" id="3.90.920.10">
    <property type="entry name" value="DNA primase, PRIM domain"/>
    <property type="match status" value="1"/>
</dbReference>
<dbReference type="Proteomes" id="UP000593562">
    <property type="component" value="Unassembled WGS sequence"/>
</dbReference>
<comment type="similarity">
    <text evidence="1">Belongs to the eukaryotic-type primase small subunit family.</text>
</comment>
<accession>A0A7J7CJH6</accession>
<evidence type="ECO:0000256" key="1">
    <source>
        <dbReference type="ARBA" id="ARBA00009762"/>
    </source>
</evidence>
<gene>
    <name evidence="2" type="ORF">HS088_TW16G00644</name>
</gene>